<evidence type="ECO:0000313" key="3">
    <source>
        <dbReference type="Proteomes" id="UP000826271"/>
    </source>
</evidence>
<keyword evidence="3" id="KW-1185">Reference proteome</keyword>
<reference evidence="2" key="1">
    <citation type="submission" date="2019-10" db="EMBL/GenBank/DDBJ databases">
        <authorList>
            <person name="Zhang R."/>
            <person name="Pan Y."/>
            <person name="Wang J."/>
            <person name="Ma R."/>
            <person name="Yu S."/>
        </authorList>
    </citation>
    <scope>NUCLEOTIDE SEQUENCE</scope>
    <source>
        <strain evidence="2">LA-IB0</strain>
        <tissue evidence="2">Leaf</tissue>
    </source>
</reference>
<name>A0AAV6WMF8_9LAMI</name>
<accession>A0AAV6WMF8</accession>
<feature type="compositionally biased region" description="Polar residues" evidence="1">
    <location>
        <begin position="101"/>
        <end position="113"/>
    </location>
</feature>
<gene>
    <name evidence="2" type="ORF">BUALT_Bualt15G0010900</name>
</gene>
<dbReference type="AlphaFoldDB" id="A0AAV6WMF8"/>
<sequence length="142" mass="16380">MQNKIKVNLRIWLATQFQSTSNKKRLIVGSYITQLTVSLKLFDLSTTNMHIACHMEPLDIDCLHKMGIVTLNHGRATFTSPRPTLQPKKCKCRDMKESPRDTTSSTPETSDMPSFSRHFEDKLNRIESKLDRILTHFHIPPD</sequence>
<proteinExistence type="predicted"/>
<evidence type="ECO:0000313" key="2">
    <source>
        <dbReference type="EMBL" id="KAG8368108.1"/>
    </source>
</evidence>
<dbReference type="EMBL" id="WHWC01000015">
    <property type="protein sequence ID" value="KAG8368108.1"/>
    <property type="molecule type" value="Genomic_DNA"/>
</dbReference>
<organism evidence="2 3">
    <name type="scientific">Buddleja alternifolia</name>
    <dbReference type="NCBI Taxonomy" id="168488"/>
    <lineage>
        <taxon>Eukaryota</taxon>
        <taxon>Viridiplantae</taxon>
        <taxon>Streptophyta</taxon>
        <taxon>Embryophyta</taxon>
        <taxon>Tracheophyta</taxon>
        <taxon>Spermatophyta</taxon>
        <taxon>Magnoliopsida</taxon>
        <taxon>eudicotyledons</taxon>
        <taxon>Gunneridae</taxon>
        <taxon>Pentapetalae</taxon>
        <taxon>asterids</taxon>
        <taxon>lamiids</taxon>
        <taxon>Lamiales</taxon>
        <taxon>Scrophulariaceae</taxon>
        <taxon>Buddlejeae</taxon>
        <taxon>Buddleja</taxon>
    </lineage>
</organism>
<dbReference type="Proteomes" id="UP000826271">
    <property type="component" value="Unassembled WGS sequence"/>
</dbReference>
<feature type="region of interest" description="Disordered" evidence="1">
    <location>
        <begin position="77"/>
        <end position="116"/>
    </location>
</feature>
<protein>
    <submittedName>
        <fullName evidence="2">Uncharacterized protein</fullName>
    </submittedName>
</protein>
<evidence type="ECO:0000256" key="1">
    <source>
        <dbReference type="SAM" id="MobiDB-lite"/>
    </source>
</evidence>
<comment type="caution">
    <text evidence="2">The sequence shown here is derived from an EMBL/GenBank/DDBJ whole genome shotgun (WGS) entry which is preliminary data.</text>
</comment>